<dbReference type="SUPFAM" id="SSF53067">
    <property type="entry name" value="Actin-like ATPase domain"/>
    <property type="match status" value="2"/>
</dbReference>
<proteinExistence type="predicted"/>
<evidence type="ECO:0000313" key="2">
    <source>
        <dbReference type="Proteomes" id="UP000777438"/>
    </source>
</evidence>
<dbReference type="InterPro" id="IPR043129">
    <property type="entry name" value="ATPase_NBD"/>
</dbReference>
<dbReference type="OrthoDB" id="2963168at2759"/>
<keyword evidence="2" id="KW-1185">Reference proteome</keyword>
<evidence type="ECO:0000313" key="1">
    <source>
        <dbReference type="EMBL" id="KAH6884802.1"/>
    </source>
</evidence>
<reference evidence="1 2" key="1">
    <citation type="journal article" date="2021" name="Nat. Commun.">
        <title>Genetic determinants of endophytism in the Arabidopsis root mycobiome.</title>
        <authorList>
            <person name="Mesny F."/>
            <person name="Miyauchi S."/>
            <person name="Thiergart T."/>
            <person name="Pickel B."/>
            <person name="Atanasova L."/>
            <person name="Karlsson M."/>
            <person name="Huettel B."/>
            <person name="Barry K.W."/>
            <person name="Haridas S."/>
            <person name="Chen C."/>
            <person name="Bauer D."/>
            <person name="Andreopoulos W."/>
            <person name="Pangilinan J."/>
            <person name="LaButti K."/>
            <person name="Riley R."/>
            <person name="Lipzen A."/>
            <person name="Clum A."/>
            <person name="Drula E."/>
            <person name="Henrissat B."/>
            <person name="Kohler A."/>
            <person name="Grigoriev I.V."/>
            <person name="Martin F.M."/>
            <person name="Hacquard S."/>
        </authorList>
    </citation>
    <scope>NUCLEOTIDE SEQUENCE [LARGE SCALE GENOMIC DNA]</scope>
    <source>
        <strain evidence="1 2">MPI-CAGE-CH-0241</strain>
    </source>
</reference>
<dbReference type="PANTHER" id="PTHR14187">
    <property type="entry name" value="ALPHA KINASE/ELONGATION FACTOR 2 KINASE"/>
    <property type="match status" value="1"/>
</dbReference>
<dbReference type="PRINTS" id="PR00301">
    <property type="entry name" value="HEATSHOCK70"/>
</dbReference>
<dbReference type="Gene3D" id="3.30.420.40">
    <property type="match status" value="1"/>
</dbReference>
<protein>
    <submittedName>
        <fullName evidence="1">Uncharacterized protein</fullName>
    </submittedName>
</protein>
<dbReference type="AlphaFoldDB" id="A0A9P8VZ12"/>
<name>A0A9P8VZ12_9HYPO</name>
<dbReference type="EMBL" id="JAGPYM010000019">
    <property type="protein sequence ID" value="KAH6884802.1"/>
    <property type="molecule type" value="Genomic_DNA"/>
</dbReference>
<sequence>MARGKNGRPNGRWNRPTNGSKDVLVIGIDFGTTYCGVAWATAADFDREKVNLIMSWPGTGLDEAKAPTELYYEDGQVIWGFDIPSDVEPIRWFKLLLLKDEDLEPEIRESEFLLRARKAVRKLGKSPVDVIADYLRCLWKHIQDTIVKARGKSVVNAVSFHVVLTVPAIWKEYARQDMEKAAKLAGILDRRMAGPTRLTFAPEPEAAALSSLFERGEEVKEGDVYIICDAGGGTVDLITYEIESVDPIRMREKVEGTGGLCGGIFIDEAFQELCQNRLGRKWDHLSPAGVKDIMKGEWERSIKPQFTPENTSKEYIVAVPAEAFGGKGLDDAQREPIIKKGRIHFKGSHLQNAFTGVFGQILDLINAQKQKTTERGSKVTEIILVGGLGGSPYLYQYVSDEMARMNIDVLQSGGTKPRTAICHGAVFKGFLEGGSSEDIRSGQNAAAKLISITSTISRASFGVYFHTRFIEGVHLEEDKFWDSDRGEFRANNQMEWYVKKGECISNMNRVSHNYERIVDKNWDGRYTEEIYHCEDPEPPNRYTSRVTKIGTLECAILDECDPGSALSDHVTPEGVTKQKVVYAVEMIPTGAAADFSVVCNGTRIGSATLKVVGSN</sequence>
<comment type="caution">
    <text evidence="1">The sequence shown here is derived from an EMBL/GenBank/DDBJ whole genome shotgun (WGS) entry which is preliminary data.</text>
</comment>
<gene>
    <name evidence="1" type="ORF">B0T10DRAFT_492742</name>
</gene>
<accession>A0A9P8VZ12</accession>
<dbReference type="Proteomes" id="UP000777438">
    <property type="component" value="Unassembled WGS sequence"/>
</dbReference>
<organism evidence="1 2">
    <name type="scientific">Thelonectria olida</name>
    <dbReference type="NCBI Taxonomy" id="1576542"/>
    <lineage>
        <taxon>Eukaryota</taxon>
        <taxon>Fungi</taxon>
        <taxon>Dikarya</taxon>
        <taxon>Ascomycota</taxon>
        <taxon>Pezizomycotina</taxon>
        <taxon>Sordariomycetes</taxon>
        <taxon>Hypocreomycetidae</taxon>
        <taxon>Hypocreales</taxon>
        <taxon>Nectriaceae</taxon>
        <taxon>Thelonectria</taxon>
    </lineage>
</organism>
<dbReference type="CDD" id="cd10170">
    <property type="entry name" value="ASKHA_NBD_HSP70"/>
    <property type="match status" value="1"/>
</dbReference>
<dbReference type="PANTHER" id="PTHR14187:SF5">
    <property type="entry name" value="HEAT SHOCK 70 KDA PROTEIN 12A"/>
    <property type="match status" value="1"/>
</dbReference>